<accession>A0A2T0PSZ1</accession>
<sequence>MYQDAMSLTTNLRLETKSNMVSLDQAVEAMRRGQVGQSILAKYTQLQDSAARMYRIAGASESELQRMKGVDDAYTAFPDAGDKKFLTAD</sequence>
<protein>
    <submittedName>
        <fullName evidence="1">Uncharacterized protein</fullName>
    </submittedName>
</protein>
<organism evidence="1 2">
    <name type="scientific">Allonocardiopsis opalescens</name>
    <dbReference type="NCBI Taxonomy" id="1144618"/>
    <lineage>
        <taxon>Bacteria</taxon>
        <taxon>Bacillati</taxon>
        <taxon>Actinomycetota</taxon>
        <taxon>Actinomycetes</taxon>
        <taxon>Streptosporangiales</taxon>
        <taxon>Allonocardiopsis</taxon>
    </lineage>
</organism>
<comment type="caution">
    <text evidence="1">The sequence shown here is derived from an EMBL/GenBank/DDBJ whole genome shotgun (WGS) entry which is preliminary data.</text>
</comment>
<evidence type="ECO:0000313" key="1">
    <source>
        <dbReference type="EMBL" id="PRX92012.1"/>
    </source>
</evidence>
<keyword evidence="2" id="KW-1185">Reference proteome</keyword>
<dbReference type="EMBL" id="PVZC01000012">
    <property type="protein sequence ID" value="PRX92012.1"/>
    <property type="molecule type" value="Genomic_DNA"/>
</dbReference>
<dbReference type="Proteomes" id="UP000237846">
    <property type="component" value="Unassembled WGS sequence"/>
</dbReference>
<evidence type="ECO:0000313" key="2">
    <source>
        <dbReference type="Proteomes" id="UP000237846"/>
    </source>
</evidence>
<gene>
    <name evidence="1" type="ORF">CLV72_11285</name>
</gene>
<name>A0A2T0PSZ1_9ACTN</name>
<dbReference type="AlphaFoldDB" id="A0A2T0PSZ1"/>
<reference evidence="1 2" key="1">
    <citation type="submission" date="2018-03" db="EMBL/GenBank/DDBJ databases">
        <title>Genomic Encyclopedia of Archaeal and Bacterial Type Strains, Phase II (KMG-II): from individual species to whole genera.</title>
        <authorList>
            <person name="Goeker M."/>
        </authorList>
    </citation>
    <scope>NUCLEOTIDE SEQUENCE [LARGE SCALE GENOMIC DNA]</scope>
    <source>
        <strain evidence="1 2">DSM 45601</strain>
    </source>
</reference>
<proteinExistence type="predicted"/>